<dbReference type="InterPro" id="IPR006683">
    <property type="entry name" value="Thioestr_dom"/>
</dbReference>
<evidence type="ECO:0000313" key="2">
    <source>
        <dbReference type="EMBL" id="TPX57586.1"/>
    </source>
</evidence>
<dbReference type="PANTHER" id="PTHR47260:SF1">
    <property type="entry name" value="UPF0644 PROTEIN PB2B4.06"/>
    <property type="match status" value="1"/>
</dbReference>
<dbReference type="InterPro" id="IPR052061">
    <property type="entry name" value="PTE-AB_protein"/>
</dbReference>
<name>A0A507E1B6_9FUNG</name>
<reference evidence="2 3" key="1">
    <citation type="journal article" date="2019" name="Sci. Rep.">
        <title>Comparative genomics of chytrid fungi reveal insights into the obligate biotrophic and pathogenic lifestyle of Synchytrium endobioticum.</title>
        <authorList>
            <person name="van de Vossenberg B.T.L.H."/>
            <person name="Warris S."/>
            <person name="Nguyen H.D.T."/>
            <person name="van Gent-Pelzer M.P.E."/>
            <person name="Joly D.L."/>
            <person name="van de Geest H.C."/>
            <person name="Bonants P.J.M."/>
            <person name="Smith D.S."/>
            <person name="Levesque C.A."/>
            <person name="van der Lee T.A.J."/>
        </authorList>
    </citation>
    <scope>NUCLEOTIDE SEQUENCE [LARGE SCALE GENOMIC DNA]</scope>
    <source>
        <strain evidence="2 3">CBS 809.83</strain>
    </source>
</reference>
<dbReference type="InterPro" id="IPR029069">
    <property type="entry name" value="HotDog_dom_sf"/>
</dbReference>
<comment type="caution">
    <text evidence="2">The sequence shown here is derived from an EMBL/GenBank/DDBJ whole genome shotgun (WGS) entry which is preliminary data.</text>
</comment>
<keyword evidence="3" id="KW-1185">Reference proteome</keyword>
<dbReference type="Proteomes" id="UP000318582">
    <property type="component" value="Unassembled WGS sequence"/>
</dbReference>
<dbReference type="PANTHER" id="PTHR47260">
    <property type="entry name" value="UPF0644 PROTEIN PB2B4.06"/>
    <property type="match status" value="1"/>
</dbReference>
<dbReference type="AlphaFoldDB" id="A0A507E1B6"/>
<dbReference type="STRING" id="109895.A0A507E1B6"/>
<dbReference type="SUPFAM" id="SSF54637">
    <property type="entry name" value="Thioesterase/thiol ester dehydrase-isomerase"/>
    <property type="match status" value="1"/>
</dbReference>
<dbReference type="Gene3D" id="3.10.129.10">
    <property type="entry name" value="Hotdog Thioesterase"/>
    <property type="match status" value="1"/>
</dbReference>
<evidence type="ECO:0000313" key="3">
    <source>
        <dbReference type="Proteomes" id="UP000318582"/>
    </source>
</evidence>
<dbReference type="CDD" id="cd03443">
    <property type="entry name" value="PaaI_thioesterase"/>
    <property type="match status" value="1"/>
</dbReference>
<dbReference type="EMBL" id="QEAQ01000050">
    <property type="protein sequence ID" value="TPX57586.1"/>
    <property type="molecule type" value="Genomic_DNA"/>
</dbReference>
<organism evidence="2 3">
    <name type="scientific">Powellomyces hirtus</name>
    <dbReference type="NCBI Taxonomy" id="109895"/>
    <lineage>
        <taxon>Eukaryota</taxon>
        <taxon>Fungi</taxon>
        <taxon>Fungi incertae sedis</taxon>
        <taxon>Chytridiomycota</taxon>
        <taxon>Chytridiomycota incertae sedis</taxon>
        <taxon>Chytridiomycetes</taxon>
        <taxon>Spizellomycetales</taxon>
        <taxon>Powellomycetaceae</taxon>
        <taxon>Powellomyces</taxon>
    </lineage>
</organism>
<dbReference type="Pfam" id="PF03061">
    <property type="entry name" value="4HBT"/>
    <property type="match status" value="1"/>
</dbReference>
<proteinExistence type="predicted"/>
<sequence>MRGVAPLARRGIPTARTITTTPAVRSRLHYATAVVAAFSTGCIVTFKLSADQQDTFTEISDESELAHAQFLSAERDGTALVAELRNDPEWKEVDPYSYLSGGRLHRNFTAGTLKGKGKFALRPALFHNKDMTECIAVLHLGERLSGHDNIVHGGVLATLLDEMCARSTIPSLPHRMGFTANLSIDYRKPVAVNQFVVMRSKLTKLEGRKAWSKAKIESLDGKEVFVEATSLFVSPKDALLAMAHRWRAS</sequence>
<accession>A0A507E1B6</accession>
<feature type="domain" description="Thioesterase" evidence="1">
    <location>
        <begin position="149"/>
        <end position="223"/>
    </location>
</feature>
<evidence type="ECO:0000259" key="1">
    <source>
        <dbReference type="Pfam" id="PF03061"/>
    </source>
</evidence>
<protein>
    <recommendedName>
        <fullName evidence="1">Thioesterase domain-containing protein</fullName>
    </recommendedName>
</protein>
<gene>
    <name evidence="2" type="ORF">PhCBS80983_g03716</name>
</gene>